<organism evidence="2 3">
    <name type="scientific">Shewanella japonica</name>
    <dbReference type="NCBI Taxonomy" id="93973"/>
    <lineage>
        <taxon>Bacteria</taxon>
        <taxon>Pseudomonadati</taxon>
        <taxon>Pseudomonadota</taxon>
        <taxon>Gammaproteobacteria</taxon>
        <taxon>Alteromonadales</taxon>
        <taxon>Shewanellaceae</taxon>
        <taxon>Shewanella</taxon>
    </lineage>
</organism>
<evidence type="ECO:0000256" key="1">
    <source>
        <dbReference type="SAM" id="SignalP"/>
    </source>
</evidence>
<reference evidence="2 3" key="1">
    <citation type="submission" date="2017-03" db="EMBL/GenBank/DDBJ databases">
        <title>Genome sequencing of Shewanella japonica KCTC 22435.</title>
        <authorList>
            <person name="Kim K.M."/>
        </authorList>
    </citation>
    <scope>NUCLEOTIDE SEQUENCE [LARGE SCALE GENOMIC DNA]</scope>
    <source>
        <strain evidence="2 3">KCTC 22435</strain>
    </source>
</reference>
<keyword evidence="1" id="KW-0732">Signal</keyword>
<evidence type="ECO:0000313" key="3">
    <source>
        <dbReference type="Proteomes" id="UP000191820"/>
    </source>
</evidence>
<accession>A0ABM6JIE0</accession>
<sequence length="133" mass="14730">MLKQLCVIMLLALAGCSSNNHFSDIATSNVAGQYFNDDGFGNQTNLILHDNGRYESTIEGVAGVTSYSQGTWSNIGNKISFSPESNSDKLKLSIQPMEVVEQNHELLLVPVRKVNLHQQLMANFGKSTYTYNR</sequence>
<evidence type="ECO:0008006" key="4">
    <source>
        <dbReference type="Google" id="ProtNLM"/>
    </source>
</evidence>
<evidence type="ECO:0000313" key="2">
    <source>
        <dbReference type="EMBL" id="ARD21934.1"/>
    </source>
</evidence>
<name>A0ABM6JIE0_9GAMM</name>
<keyword evidence="3" id="KW-1185">Reference proteome</keyword>
<dbReference type="Proteomes" id="UP000191820">
    <property type="component" value="Chromosome"/>
</dbReference>
<feature type="chain" id="PRO_5046258989" description="Lipoprotein" evidence="1">
    <location>
        <begin position="23"/>
        <end position="133"/>
    </location>
</feature>
<dbReference type="RefSeq" id="WP_080915454.1">
    <property type="nucleotide sequence ID" value="NZ_CP020472.1"/>
</dbReference>
<protein>
    <recommendedName>
        <fullName evidence="4">Lipoprotein</fullName>
    </recommendedName>
</protein>
<gene>
    <name evidence="2" type="ORF">SJ2017_1621</name>
</gene>
<dbReference type="EMBL" id="CP020472">
    <property type="protein sequence ID" value="ARD21934.1"/>
    <property type="molecule type" value="Genomic_DNA"/>
</dbReference>
<feature type="signal peptide" evidence="1">
    <location>
        <begin position="1"/>
        <end position="22"/>
    </location>
</feature>
<proteinExistence type="predicted"/>
<dbReference type="PROSITE" id="PS51257">
    <property type="entry name" value="PROKAR_LIPOPROTEIN"/>
    <property type="match status" value="1"/>
</dbReference>